<accession>A0ABX7X6W3</accession>
<dbReference type="RefSeq" id="WP_210227962.1">
    <property type="nucleotide sequence ID" value="NZ_CP072800.1"/>
</dbReference>
<proteinExistence type="predicted"/>
<feature type="transmembrane region" description="Helical" evidence="2">
    <location>
        <begin position="50"/>
        <end position="70"/>
    </location>
</feature>
<dbReference type="EMBL" id="CP072800">
    <property type="protein sequence ID" value="QTR50433.1"/>
    <property type="molecule type" value="Genomic_DNA"/>
</dbReference>
<feature type="region of interest" description="Disordered" evidence="1">
    <location>
        <begin position="80"/>
        <end position="125"/>
    </location>
</feature>
<gene>
    <name evidence="3" type="ORF">J8380_02285</name>
</gene>
<name>A0ABX7X6W3_9GAMM</name>
<keyword evidence="2" id="KW-1133">Transmembrane helix</keyword>
<evidence type="ECO:0000313" key="4">
    <source>
        <dbReference type="Proteomes" id="UP000672027"/>
    </source>
</evidence>
<sequence length="125" mass="13129">MSDVTPWIEHLSNPLVLVGFAVFTLAGLVKLFKPEKLNGKETAGLFHKGLSFVFVLGLLVVILGFANSFLQQQAATPQSAIIQHSEGKQSPNSVGAGVAAERIEQGSKGDQSPNSVGNASVSVQK</sequence>
<feature type="transmembrane region" description="Helical" evidence="2">
    <location>
        <begin position="12"/>
        <end position="29"/>
    </location>
</feature>
<feature type="compositionally biased region" description="Polar residues" evidence="1">
    <location>
        <begin position="80"/>
        <end position="93"/>
    </location>
</feature>
<protein>
    <submittedName>
        <fullName evidence="3">Uncharacterized protein</fullName>
    </submittedName>
</protein>
<organism evidence="3 4">
    <name type="scientific">Candidatus Thiothrix anitrata</name>
    <dbReference type="NCBI Taxonomy" id="2823902"/>
    <lineage>
        <taxon>Bacteria</taxon>
        <taxon>Pseudomonadati</taxon>
        <taxon>Pseudomonadota</taxon>
        <taxon>Gammaproteobacteria</taxon>
        <taxon>Thiotrichales</taxon>
        <taxon>Thiotrichaceae</taxon>
        <taxon>Thiothrix</taxon>
    </lineage>
</organism>
<feature type="compositionally biased region" description="Polar residues" evidence="1">
    <location>
        <begin position="108"/>
        <end position="125"/>
    </location>
</feature>
<keyword evidence="2" id="KW-0812">Transmembrane</keyword>
<evidence type="ECO:0000256" key="1">
    <source>
        <dbReference type="SAM" id="MobiDB-lite"/>
    </source>
</evidence>
<evidence type="ECO:0000256" key="2">
    <source>
        <dbReference type="SAM" id="Phobius"/>
    </source>
</evidence>
<keyword evidence="2" id="KW-0472">Membrane</keyword>
<dbReference type="Proteomes" id="UP000672027">
    <property type="component" value="Chromosome"/>
</dbReference>
<reference evidence="3 4" key="1">
    <citation type="submission" date="2021-04" db="EMBL/GenBank/DDBJ databases">
        <title>Genomics, taxonomy and metabolism of representatives of sulfur bacteria of the genus Thiothrix: Thiothrix fructosivorans QT, Thiothrix unzii A1T and three new species, Thiothrix subterranea sp. nov., Thiothrix litoralis sp. nov. and 'Candidatus Thiothrix anitrata' sp. nov.</title>
        <authorList>
            <person name="Ravin N.V."/>
            <person name="Smolyakov D."/>
            <person name="Rudenko T.S."/>
            <person name="Mardanov A.V."/>
            <person name="Beletsky A.V."/>
            <person name="Markov N.D."/>
            <person name="Fomenkov A.I."/>
            <person name="Roberts R.J."/>
            <person name="Karnachuk O.V."/>
            <person name="Novikov A."/>
            <person name="Grabovich M.Y."/>
        </authorList>
    </citation>
    <scope>NUCLEOTIDE SEQUENCE [LARGE SCALE GENOMIC DNA]</scope>
    <source>
        <strain evidence="3 4">A52</strain>
    </source>
</reference>
<evidence type="ECO:0000313" key="3">
    <source>
        <dbReference type="EMBL" id="QTR50433.1"/>
    </source>
</evidence>
<keyword evidence="4" id="KW-1185">Reference proteome</keyword>